<protein>
    <submittedName>
        <fullName evidence="2">Pro-Pol polyprotein</fullName>
    </submittedName>
</protein>
<organism evidence="2 3">
    <name type="scientific">Nephila pilipes</name>
    <name type="common">Giant wood spider</name>
    <name type="synonym">Nephila maculata</name>
    <dbReference type="NCBI Taxonomy" id="299642"/>
    <lineage>
        <taxon>Eukaryota</taxon>
        <taxon>Metazoa</taxon>
        <taxon>Ecdysozoa</taxon>
        <taxon>Arthropoda</taxon>
        <taxon>Chelicerata</taxon>
        <taxon>Arachnida</taxon>
        <taxon>Araneae</taxon>
        <taxon>Araneomorphae</taxon>
        <taxon>Entelegynae</taxon>
        <taxon>Araneoidea</taxon>
        <taxon>Nephilidae</taxon>
        <taxon>Nephila</taxon>
    </lineage>
</organism>
<dbReference type="EMBL" id="BMAW01043119">
    <property type="protein sequence ID" value="GFS37658.1"/>
    <property type="molecule type" value="Genomic_DNA"/>
</dbReference>
<reference evidence="2" key="1">
    <citation type="submission" date="2020-08" db="EMBL/GenBank/DDBJ databases">
        <title>Multicomponent nature underlies the extraordinary mechanical properties of spider dragline silk.</title>
        <authorList>
            <person name="Kono N."/>
            <person name="Nakamura H."/>
            <person name="Mori M."/>
            <person name="Yoshida Y."/>
            <person name="Ohtoshi R."/>
            <person name="Malay A.D."/>
            <person name="Moran D.A.P."/>
            <person name="Tomita M."/>
            <person name="Numata K."/>
            <person name="Arakawa K."/>
        </authorList>
    </citation>
    <scope>NUCLEOTIDE SEQUENCE</scope>
</reference>
<dbReference type="Proteomes" id="UP000887013">
    <property type="component" value="Unassembled WGS sequence"/>
</dbReference>
<dbReference type="InterPro" id="IPR041588">
    <property type="entry name" value="Integrase_H2C2"/>
</dbReference>
<evidence type="ECO:0000313" key="3">
    <source>
        <dbReference type="Proteomes" id="UP000887013"/>
    </source>
</evidence>
<proteinExistence type="predicted"/>
<evidence type="ECO:0000259" key="1">
    <source>
        <dbReference type="Pfam" id="PF17921"/>
    </source>
</evidence>
<accession>A0A8X6M8V3</accession>
<dbReference type="OrthoDB" id="422540at2759"/>
<evidence type="ECO:0000313" key="2">
    <source>
        <dbReference type="EMBL" id="GFS37658.1"/>
    </source>
</evidence>
<name>A0A8X6M8V3_NEPPI</name>
<dbReference type="Gene3D" id="1.10.340.70">
    <property type="match status" value="1"/>
</dbReference>
<comment type="caution">
    <text evidence="2">The sequence shown here is derived from an EMBL/GenBank/DDBJ whole genome shotgun (WGS) entry which is preliminary data.</text>
</comment>
<feature type="domain" description="Integrase zinc-binding" evidence="1">
    <location>
        <begin position="90"/>
        <end position="145"/>
    </location>
</feature>
<dbReference type="AlphaFoldDB" id="A0A8X6M8V3"/>
<sequence length="149" mass="16936">MHLDFVPQFSIDIRHVSGSDNSVSEARSRINALNLSTTDLQHLDNSQINGEELKTFTSSNDCSINLKPLKKGHALYVFCNASRENVRSYVPEKLRFGVFCSLYNLSQPGIRATKHLILDHSIWPSMLKDITKWTRCCIACKLSKVQRLL</sequence>
<dbReference type="Pfam" id="PF17921">
    <property type="entry name" value="Integrase_H2C2"/>
    <property type="match status" value="1"/>
</dbReference>
<gene>
    <name evidence="2" type="primary">pol_1553</name>
    <name evidence="2" type="ORF">NPIL_589891</name>
</gene>
<keyword evidence="3" id="KW-1185">Reference proteome</keyword>